<dbReference type="AlphaFoldDB" id="A0A7R8CFL0"/>
<dbReference type="EMBL" id="HG994590">
    <property type="protein sequence ID" value="CAF2801727.1"/>
    <property type="molecule type" value="Genomic_DNA"/>
</dbReference>
<evidence type="ECO:0000313" key="1">
    <source>
        <dbReference type="EMBL" id="CAF2801727.1"/>
    </source>
</evidence>
<accession>A0A7R8CFL0</accession>
<name>A0A7R8CFL0_LEPSM</name>
<protein>
    <submittedName>
        <fullName evidence="1">(salmon louse) hypothetical protein</fullName>
    </submittedName>
</protein>
<organism evidence="1 2">
    <name type="scientific">Lepeophtheirus salmonis</name>
    <name type="common">Salmon louse</name>
    <name type="synonym">Caligus salmonis</name>
    <dbReference type="NCBI Taxonomy" id="72036"/>
    <lineage>
        <taxon>Eukaryota</taxon>
        <taxon>Metazoa</taxon>
        <taxon>Ecdysozoa</taxon>
        <taxon>Arthropoda</taxon>
        <taxon>Crustacea</taxon>
        <taxon>Multicrustacea</taxon>
        <taxon>Hexanauplia</taxon>
        <taxon>Copepoda</taxon>
        <taxon>Siphonostomatoida</taxon>
        <taxon>Caligidae</taxon>
        <taxon>Lepeophtheirus</taxon>
    </lineage>
</organism>
<evidence type="ECO:0000313" key="2">
    <source>
        <dbReference type="Proteomes" id="UP000675881"/>
    </source>
</evidence>
<keyword evidence="2" id="KW-1185">Reference proteome</keyword>
<reference evidence="1" key="1">
    <citation type="submission" date="2021-02" db="EMBL/GenBank/DDBJ databases">
        <authorList>
            <person name="Bekaert M."/>
        </authorList>
    </citation>
    <scope>NUCLEOTIDE SEQUENCE</scope>
    <source>
        <strain evidence="1">IoA-00</strain>
    </source>
</reference>
<proteinExistence type="predicted"/>
<sequence length="298" mass="33674">MIQCLLKSDKTLILMSEVCGGDVKVVESVVVEAIGIEYINGVYALSWMHSIHKVSSTFIVMEYSYIFTISFLLVCVLWNKEVKECASIYGKKCVSIKKEILISNACLRIFTRRSTRIVPYFFFAFSSVGGIPELLYGLQVRSDFSFNMFFHGNPVFRSEIRHICGSETIQRFSDVTNILAFLKNKSGISHQSNILMAKELLESITEEEGLDYNDHISFTIEQLQLHLSPLKGQRTSSRLLAIASLWQNTSPPLYNQLCASGVIILPSIKYLKKLSSAFNIDGRITDEIVFIIIVLLRG</sequence>
<dbReference type="Proteomes" id="UP000675881">
    <property type="component" value="Chromosome 11"/>
</dbReference>
<gene>
    <name evidence="1" type="ORF">LSAA_3173</name>
</gene>
<dbReference type="OrthoDB" id="6375579at2759"/>